<dbReference type="RefSeq" id="WP_084602310.1">
    <property type="nucleotide sequence ID" value="NZ_FQUK01000005.1"/>
</dbReference>
<dbReference type="SUPFAM" id="SSF111369">
    <property type="entry name" value="HlyD-like secretion proteins"/>
    <property type="match status" value="1"/>
</dbReference>
<organism evidence="4 5">
    <name type="scientific">Thermomonas hydrothermalis</name>
    <dbReference type="NCBI Taxonomy" id="213588"/>
    <lineage>
        <taxon>Bacteria</taxon>
        <taxon>Pseudomonadati</taxon>
        <taxon>Pseudomonadota</taxon>
        <taxon>Gammaproteobacteria</taxon>
        <taxon>Lysobacterales</taxon>
        <taxon>Lysobacteraceae</taxon>
        <taxon>Thermomonas</taxon>
    </lineage>
</organism>
<dbReference type="InterPro" id="IPR006143">
    <property type="entry name" value="RND_pump_MFP"/>
</dbReference>
<dbReference type="PANTHER" id="PTHR30097">
    <property type="entry name" value="CATION EFFLUX SYSTEM PROTEIN CUSB"/>
    <property type="match status" value="1"/>
</dbReference>
<keyword evidence="3" id="KW-0175">Coiled coil</keyword>
<dbReference type="GO" id="GO:0046914">
    <property type="term" value="F:transition metal ion binding"/>
    <property type="evidence" value="ECO:0007669"/>
    <property type="project" value="TreeGrafter"/>
</dbReference>
<dbReference type="InterPro" id="IPR051909">
    <property type="entry name" value="MFP_Cation_Efflux"/>
</dbReference>
<dbReference type="AlphaFoldDB" id="A0A1M4TML1"/>
<dbReference type="NCBIfam" id="TIGR01730">
    <property type="entry name" value="RND_mfp"/>
    <property type="match status" value="1"/>
</dbReference>
<dbReference type="Gene3D" id="1.10.287.470">
    <property type="entry name" value="Helix hairpin bin"/>
    <property type="match status" value="1"/>
</dbReference>
<evidence type="ECO:0000256" key="2">
    <source>
        <dbReference type="ARBA" id="ARBA00022448"/>
    </source>
</evidence>
<dbReference type="GO" id="GO:0015679">
    <property type="term" value="P:plasma membrane copper ion transport"/>
    <property type="evidence" value="ECO:0007669"/>
    <property type="project" value="TreeGrafter"/>
</dbReference>
<comment type="similarity">
    <text evidence="1">Belongs to the membrane fusion protein (MFP) (TC 8.A.1) family.</text>
</comment>
<evidence type="ECO:0000313" key="4">
    <source>
        <dbReference type="EMBL" id="SHE45742.1"/>
    </source>
</evidence>
<dbReference type="Proteomes" id="UP000242857">
    <property type="component" value="Unassembled WGS sequence"/>
</dbReference>
<dbReference type="PANTHER" id="PTHR30097:SF4">
    <property type="entry name" value="SLR6042 PROTEIN"/>
    <property type="match status" value="1"/>
</dbReference>
<dbReference type="STRING" id="213588.SAMN02745204_00479"/>
<dbReference type="GO" id="GO:0030288">
    <property type="term" value="C:outer membrane-bounded periplasmic space"/>
    <property type="evidence" value="ECO:0007669"/>
    <property type="project" value="TreeGrafter"/>
</dbReference>
<keyword evidence="5" id="KW-1185">Reference proteome</keyword>
<dbReference type="Gene3D" id="2.40.30.170">
    <property type="match status" value="1"/>
</dbReference>
<dbReference type="OrthoDB" id="9806939at2"/>
<keyword evidence="2" id="KW-0813">Transport</keyword>
<dbReference type="Gene3D" id="2.40.50.100">
    <property type="match status" value="1"/>
</dbReference>
<dbReference type="GO" id="GO:0022857">
    <property type="term" value="F:transmembrane transporter activity"/>
    <property type="evidence" value="ECO:0007669"/>
    <property type="project" value="InterPro"/>
</dbReference>
<feature type="coiled-coil region" evidence="3">
    <location>
        <begin position="161"/>
        <end position="188"/>
    </location>
</feature>
<accession>A0A1M4TML1</accession>
<evidence type="ECO:0000313" key="5">
    <source>
        <dbReference type="Proteomes" id="UP000242857"/>
    </source>
</evidence>
<sequence>MRLRLTRHAGAVLAVGIIGLLTWRLLHHPQPTTTAASSPPVASPDGSVTLAPSQQQALGIALGKVETATSVPLPGLLAETQAPLGASQQVASPWAGTVTAVLIAEGQHVQAGQPVVRLRSVEALRAGADLAQARSEADLARQQASRDAQLLAEGIIPAARYQQTQAQARRAEAELARARESLAGARVRLADGEVELLAPISGQVLRRLVRPGDGLMPQQPALLIADPDRLDIAFGVPAMHRAQIRPGLRVTLADGSQAEVVAVAADLDPASQQLPIRARLQSPGAHLAGERLEVTLHLPPPPGALSLPRAALLPDGDGYLAYLHRDGRFRAVKVTHVLGSTGETAVVLAPALTPGAEVVIRGTVALKAILPSPTHPDSR</sequence>
<gene>
    <name evidence="4" type="ORF">SAMN02745204_00479</name>
</gene>
<reference evidence="5" key="1">
    <citation type="submission" date="2016-11" db="EMBL/GenBank/DDBJ databases">
        <authorList>
            <person name="Varghese N."/>
            <person name="Submissions S."/>
        </authorList>
    </citation>
    <scope>NUCLEOTIDE SEQUENCE [LARGE SCALE GENOMIC DNA]</scope>
    <source>
        <strain evidence="5">DSM 14834</strain>
    </source>
</reference>
<dbReference type="EMBL" id="FQUK01000005">
    <property type="protein sequence ID" value="SHE45742.1"/>
    <property type="molecule type" value="Genomic_DNA"/>
</dbReference>
<dbReference type="Gene3D" id="2.40.420.20">
    <property type="match status" value="1"/>
</dbReference>
<name>A0A1M4TML1_9GAMM</name>
<evidence type="ECO:0000256" key="1">
    <source>
        <dbReference type="ARBA" id="ARBA00009477"/>
    </source>
</evidence>
<proteinExistence type="inferred from homology"/>
<dbReference type="GO" id="GO:0060003">
    <property type="term" value="P:copper ion export"/>
    <property type="evidence" value="ECO:0007669"/>
    <property type="project" value="TreeGrafter"/>
</dbReference>
<protein>
    <submittedName>
        <fullName evidence="4">RND family efflux transporter, MFP subunit</fullName>
    </submittedName>
</protein>
<dbReference type="GO" id="GO:0016020">
    <property type="term" value="C:membrane"/>
    <property type="evidence" value="ECO:0007669"/>
    <property type="project" value="InterPro"/>
</dbReference>
<evidence type="ECO:0000256" key="3">
    <source>
        <dbReference type="SAM" id="Coils"/>
    </source>
</evidence>